<dbReference type="OrthoDB" id="10569274at2759"/>
<feature type="transmembrane region" description="Helical" evidence="4">
    <location>
        <begin position="557"/>
        <end position="577"/>
    </location>
</feature>
<keyword evidence="4" id="KW-0472">Membrane</keyword>
<feature type="compositionally biased region" description="Low complexity" evidence="3">
    <location>
        <begin position="239"/>
        <end position="249"/>
    </location>
</feature>
<dbReference type="InterPro" id="IPR039900">
    <property type="entry name" value="Pat1-like"/>
</dbReference>
<dbReference type="GO" id="GO:0033962">
    <property type="term" value="P:P-body assembly"/>
    <property type="evidence" value="ECO:0007669"/>
    <property type="project" value="TreeGrafter"/>
</dbReference>
<feature type="region of interest" description="Disordered" evidence="3">
    <location>
        <begin position="1"/>
        <end position="24"/>
    </location>
</feature>
<evidence type="ECO:0000256" key="4">
    <source>
        <dbReference type="SAM" id="Phobius"/>
    </source>
</evidence>
<gene>
    <name evidence="5" type="ORF">GpartN1_g3476.t1</name>
</gene>
<dbReference type="PANTHER" id="PTHR21551">
    <property type="entry name" value="TOPOISOMERASE II-ASSOCIATED PROTEIN PAT1"/>
    <property type="match status" value="1"/>
</dbReference>
<evidence type="ECO:0000256" key="1">
    <source>
        <dbReference type="ARBA" id="ARBA00004201"/>
    </source>
</evidence>
<dbReference type="GO" id="GO:0003723">
    <property type="term" value="F:RNA binding"/>
    <property type="evidence" value="ECO:0007669"/>
    <property type="project" value="TreeGrafter"/>
</dbReference>
<feature type="region of interest" description="Disordered" evidence="3">
    <location>
        <begin position="187"/>
        <end position="215"/>
    </location>
</feature>
<dbReference type="GO" id="GO:0000290">
    <property type="term" value="P:deadenylation-dependent decapping of nuclear-transcribed mRNA"/>
    <property type="evidence" value="ECO:0007669"/>
    <property type="project" value="InterPro"/>
</dbReference>
<feature type="transmembrane region" description="Helical" evidence="4">
    <location>
        <begin position="491"/>
        <end position="507"/>
    </location>
</feature>
<evidence type="ECO:0000313" key="5">
    <source>
        <dbReference type="EMBL" id="GJQ11685.1"/>
    </source>
</evidence>
<keyword evidence="2" id="KW-0963">Cytoplasm</keyword>
<feature type="compositionally biased region" description="Polar residues" evidence="3">
    <location>
        <begin position="1"/>
        <end position="11"/>
    </location>
</feature>
<name>A0A9C7PWH9_9RHOD</name>
<comment type="caution">
    <text evidence="5">The sequence shown here is derived from an EMBL/GenBank/DDBJ whole genome shotgun (WGS) entry which is preliminary data.</text>
</comment>
<evidence type="ECO:0000313" key="6">
    <source>
        <dbReference type="Proteomes" id="UP001061958"/>
    </source>
</evidence>
<evidence type="ECO:0000256" key="2">
    <source>
        <dbReference type="ARBA" id="ARBA00022490"/>
    </source>
</evidence>
<keyword evidence="6" id="KW-1185">Reference proteome</keyword>
<reference evidence="5" key="1">
    <citation type="journal article" date="2022" name="Proc. Natl. Acad. Sci. U.S.A.">
        <title>Life cycle and functional genomics of the unicellular red alga Galdieria for elucidating algal and plant evolution and industrial use.</title>
        <authorList>
            <person name="Hirooka S."/>
            <person name="Itabashi T."/>
            <person name="Ichinose T.M."/>
            <person name="Onuma R."/>
            <person name="Fujiwara T."/>
            <person name="Yamashita S."/>
            <person name="Jong L.W."/>
            <person name="Tomita R."/>
            <person name="Iwane A.H."/>
            <person name="Miyagishima S.Y."/>
        </authorList>
    </citation>
    <scope>NUCLEOTIDE SEQUENCE</scope>
    <source>
        <strain evidence="5">NBRC 102759</strain>
    </source>
</reference>
<keyword evidence="4" id="KW-1133">Transmembrane helix</keyword>
<dbReference type="PANTHER" id="PTHR21551:SF0">
    <property type="entry name" value="PROTEIN ASSOCIATED WITH TOPO II RELATED-1, ISOFORM A"/>
    <property type="match status" value="1"/>
</dbReference>
<sequence>MDNWMTDNSEQALEEDSELDGLNSETFADSVEVDYAWEEEHQLLASQLEEEKRQQRQLYHSSTPEIDDKLRLLSLQPHMSQGVASDAWNHQLETLGGNKESLYSNDMWGTSLFEFESKGKDARQLQRETAWNTESHKRPNKVLFAQDLERSLLEKSHQRGTVPTLVSKGFQKPIVNVERRETPMERNFAQRQSTRLEGDSNRTQKPWETLSGTNKFEDEYPSLKESAKHFEDNRKKAVSSVHSSQSGSHFRQSISIGQRQKRMGYHKRSDNRQFVRRLYSKWMNCSEIELIAKMHIRQLETSNWPVEDIYCQLYQQLRKQKGNEEKLKEYPYSRDRQKKRTMKSGYFPHHSENNLKILQRALGSIQGYNPNAPRRMVQVSSESISDSLLEREESHITDTPFHEDSRIAAQSVISLAFDTLFDLEDGLSTYSSVVELEEFKTRMSRKLLGIFGISVDENLRDDTRNIFSRICALPKGRKLLVRCFAALPRTYVIPLLNMILFSLGMILKRISKAQLEETSWQLFLDNVMQLIEEMDDISVITEWTHSFAVGHRDNKNFLYVITTGSSLSLVVTLLFSACSLDSSSNPPLKMLLSSLCERLILSVEEMFEHVEHSIVWQLIALLDGFVETTLREKLRMIIKKLIEEHRITLST</sequence>
<dbReference type="GO" id="GO:0000932">
    <property type="term" value="C:P-body"/>
    <property type="evidence" value="ECO:0007669"/>
    <property type="project" value="UniProtKB-SubCell"/>
</dbReference>
<dbReference type="EMBL" id="BQMJ01000026">
    <property type="protein sequence ID" value="GJQ11685.1"/>
    <property type="molecule type" value="Genomic_DNA"/>
</dbReference>
<dbReference type="Proteomes" id="UP001061958">
    <property type="component" value="Unassembled WGS sequence"/>
</dbReference>
<protein>
    <submittedName>
        <fullName evidence="5">Uncharacterized protein</fullName>
    </submittedName>
</protein>
<comment type="subcellular location">
    <subcellularLocation>
        <location evidence="1">Cytoplasm</location>
        <location evidence="1">P-body</location>
    </subcellularLocation>
</comment>
<proteinExistence type="predicted"/>
<accession>A0A9C7PWH9</accession>
<reference evidence="5" key="2">
    <citation type="submission" date="2022-01" db="EMBL/GenBank/DDBJ databases">
        <authorList>
            <person name="Hirooka S."/>
            <person name="Miyagishima S.Y."/>
        </authorList>
    </citation>
    <scope>NUCLEOTIDE SEQUENCE</scope>
    <source>
        <strain evidence="5">NBRC 102759</strain>
    </source>
</reference>
<organism evidence="5 6">
    <name type="scientific">Galdieria partita</name>
    <dbReference type="NCBI Taxonomy" id="83374"/>
    <lineage>
        <taxon>Eukaryota</taxon>
        <taxon>Rhodophyta</taxon>
        <taxon>Bangiophyceae</taxon>
        <taxon>Galdieriales</taxon>
        <taxon>Galdieriaceae</taxon>
        <taxon>Galdieria</taxon>
    </lineage>
</organism>
<feature type="compositionally biased region" description="Polar residues" evidence="3">
    <location>
        <begin position="203"/>
        <end position="214"/>
    </location>
</feature>
<feature type="region of interest" description="Disordered" evidence="3">
    <location>
        <begin position="239"/>
        <end position="268"/>
    </location>
</feature>
<evidence type="ECO:0000256" key="3">
    <source>
        <dbReference type="SAM" id="MobiDB-lite"/>
    </source>
</evidence>
<dbReference type="AlphaFoldDB" id="A0A9C7PWH9"/>
<keyword evidence="4" id="KW-0812">Transmembrane</keyword>